<reference evidence="2 3" key="1">
    <citation type="submission" date="2023-01" db="EMBL/GenBank/DDBJ databases">
        <title>Sporosarcina sp. nov., isolated from Korean tranditional fermented seafood 'Jeotgal'.</title>
        <authorList>
            <person name="Yang A.-I."/>
        </authorList>
    </citation>
    <scope>NUCLEOTIDE SEQUENCE [LARGE SCALE GENOMIC DNA]</scope>
    <source>
        <strain evidence="2 3">B2O-1</strain>
    </source>
</reference>
<dbReference type="RefSeq" id="WP_323690652.1">
    <property type="nucleotide sequence ID" value="NZ_CP116341.1"/>
</dbReference>
<dbReference type="Gene3D" id="3.40.630.30">
    <property type="match status" value="1"/>
</dbReference>
<keyword evidence="3" id="KW-1185">Reference proteome</keyword>
<dbReference type="EMBL" id="CP116341">
    <property type="protein sequence ID" value="WOV82980.1"/>
    <property type="molecule type" value="Genomic_DNA"/>
</dbReference>
<dbReference type="InterPro" id="IPR051531">
    <property type="entry name" value="N-acetyltransferase"/>
</dbReference>
<dbReference type="InterPro" id="IPR016181">
    <property type="entry name" value="Acyl_CoA_acyltransferase"/>
</dbReference>
<name>A0ABZ0KSB6_9BACL</name>
<protein>
    <submittedName>
        <fullName evidence="2">GNAT family protein</fullName>
    </submittedName>
</protein>
<gene>
    <name evidence="2" type="ORF">PGH26_08485</name>
</gene>
<organism evidence="2 3">
    <name type="scientific">Sporosarcina jeotgali</name>
    <dbReference type="NCBI Taxonomy" id="3020056"/>
    <lineage>
        <taxon>Bacteria</taxon>
        <taxon>Bacillati</taxon>
        <taxon>Bacillota</taxon>
        <taxon>Bacilli</taxon>
        <taxon>Bacillales</taxon>
        <taxon>Caryophanaceae</taxon>
        <taxon>Sporosarcina</taxon>
    </lineage>
</organism>
<accession>A0ABZ0KSB6</accession>
<evidence type="ECO:0000259" key="1">
    <source>
        <dbReference type="PROSITE" id="PS51186"/>
    </source>
</evidence>
<evidence type="ECO:0000313" key="2">
    <source>
        <dbReference type="EMBL" id="WOV82980.1"/>
    </source>
</evidence>
<dbReference type="Proteomes" id="UP001303532">
    <property type="component" value="Chromosome"/>
</dbReference>
<evidence type="ECO:0000313" key="3">
    <source>
        <dbReference type="Proteomes" id="UP001303532"/>
    </source>
</evidence>
<dbReference type="Pfam" id="PF13302">
    <property type="entry name" value="Acetyltransf_3"/>
    <property type="match status" value="1"/>
</dbReference>
<dbReference type="SUPFAM" id="SSF55729">
    <property type="entry name" value="Acyl-CoA N-acyltransferases (Nat)"/>
    <property type="match status" value="1"/>
</dbReference>
<dbReference type="InterPro" id="IPR000182">
    <property type="entry name" value="GNAT_dom"/>
</dbReference>
<proteinExistence type="predicted"/>
<dbReference type="PROSITE" id="PS51186">
    <property type="entry name" value="GNAT"/>
    <property type="match status" value="1"/>
</dbReference>
<sequence length="179" mass="20704">MEFPELETNRLKLIQVKEEHAPRIFEIMSNDEVTKYYGMDSLKSREEATIIIKSFQNTYESNRGIRWGIVLKGTGELVGTAGLNNLNVAGKRAEIGYELDPLYWKQGITTEAVKEVLRYSFEELQLYRIGAVTYPQNEVSMQLLKRLAFKEEGLLRGYLYQNNQSHDAVIFSVLRTERT</sequence>
<feature type="domain" description="N-acetyltransferase" evidence="1">
    <location>
        <begin position="11"/>
        <end position="176"/>
    </location>
</feature>
<dbReference type="PANTHER" id="PTHR43792:SF9">
    <property type="entry name" value="RIBOSOMAL-PROTEIN-ALANINE ACETYLTRANSFERASE"/>
    <property type="match status" value="1"/>
</dbReference>
<dbReference type="PANTHER" id="PTHR43792">
    <property type="entry name" value="GNAT FAMILY, PUTATIVE (AFU_ORTHOLOGUE AFUA_3G00765)-RELATED-RELATED"/>
    <property type="match status" value="1"/>
</dbReference>